<evidence type="ECO:0000259" key="1">
    <source>
        <dbReference type="Pfam" id="PF01636"/>
    </source>
</evidence>
<dbReference type="Gene3D" id="3.90.1200.10">
    <property type="match status" value="1"/>
</dbReference>
<keyword evidence="3" id="KW-0808">Transferase</keyword>
<comment type="caution">
    <text evidence="3">The sequence shown here is derived from an EMBL/GenBank/DDBJ whole genome shotgun (WGS) entry which is preliminary data.</text>
</comment>
<dbReference type="RefSeq" id="WP_153871754.1">
    <property type="nucleotide sequence ID" value="NZ_JAEKCT010000017.1"/>
</dbReference>
<protein>
    <submittedName>
        <fullName evidence="3">Aminoglycoside phosphotransferase family protein</fullName>
    </submittedName>
</protein>
<feature type="domain" description="Aminoglycoside phosphotransferase" evidence="1">
    <location>
        <begin position="33"/>
        <end position="250"/>
    </location>
</feature>
<evidence type="ECO:0000313" key="2">
    <source>
        <dbReference type="EMBL" id="MBK3457950.1"/>
    </source>
</evidence>
<dbReference type="Pfam" id="PF01636">
    <property type="entry name" value="APH"/>
    <property type="match status" value="1"/>
</dbReference>
<dbReference type="GO" id="GO:0016740">
    <property type="term" value="F:transferase activity"/>
    <property type="evidence" value="ECO:0007669"/>
    <property type="project" value="UniProtKB-KW"/>
</dbReference>
<gene>
    <name evidence="3" type="ORF">FRT59_17095</name>
    <name evidence="2" type="ORF">JJD71_02585</name>
</gene>
<name>A0A5P1DDT8_9PSED</name>
<dbReference type="EMBL" id="VOIW01000005">
    <property type="protein sequence ID" value="MRJ38675.1"/>
    <property type="molecule type" value="Genomic_DNA"/>
</dbReference>
<reference evidence="3 4" key="1">
    <citation type="submission" date="2019-08" db="EMBL/GenBank/DDBJ databases">
        <title>Pseudomonas haemolytica sp. nov. isolated from raw milk and skim milk concentrate.</title>
        <authorList>
            <person name="Hofmann K."/>
            <person name="Huptas C."/>
            <person name="Doll E."/>
            <person name="Scherer S."/>
            <person name="Wenning M."/>
        </authorList>
    </citation>
    <scope>NUCLEOTIDE SEQUENCE [LARGE SCALE GENOMIC DNA]</scope>
    <source>
        <strain evidence="3 4">DSM 108987</strain>
    </source>
</reference>
<evidence type="ECO:0000313" key="4">
    <source>
        <dbReference type="Proteomes" id="UP000408764"/>
    </source>
</evidence>
<evidence type="ECO:0000313" key="5">
    <source>
        <dbReference type="Proteomes" id="UP000620382"/>
    </source>
</evidence>
<dbReference type="Proteomes" id="UP000408764">
    <property type="component" value="Unassembled WGS sequence"/>
</dbReference>
<reference evidence="2 5" key="2">
    <citation type="submission" date="2021-01" db="EMBL/GenBank/DDBJ databases">
        <title>Antibiotic resistance and phylogeny of Pseudomonas spp. isolated over three decades from chicken meat in the Norwegian food chain.</title>
        <authorList>
            <person name="Moen B."/>
        </authorList>
    </citation>
    <scope>NUCLEOTIDE SEQUENCE [LARGE SCALE GENOMIC DNA]</scope>
    <source>
        <strain evidence="2 5">MF6766</strain>
    </source>
</reference>
<sequence length="343" mass="38034">MILTRHNTAVFLINHGLLDIRSLLDQVIAIRSHSQRNRGFSVCWPDGRGYYIKQHQPDAGPWEKRSSVAHEAAMLERLAGLAGVPSLRFYEPLRQALVLDWLASSEGAEARAMVGGVPDLAVAQGLGGCLARLHRGLVGIASDDLAGDPPWIIRIDRLYPLAGEDQSWGQAHLVAQVQAMGECMAALATLAAHWPRAQLIHGDMKWQNCRLRGHDCIFIDWELADRGDPLWDMAGLCQSWLKDWIDRQATQPDAAETTRQAASGFVPYQRALARLWQGYCQALEANPDPERLIALCGARLLQTLYEDLAGEAQLSATHILLLQLARNLLVAPRDAARQWLVQT</sequence>
<dbReference type="EMBL" id="JAENSR010000001">
    <property type="protein sequence ID" value="MBK3457950.1"/>
    <property type="molecule type" value="Genomic_DNA"/>
</dbReference>
<dbReference type="InterPro" id="IPR011009">
    <property type="entry name" value="Kinase-like_dom_sf"/>
</dbReference>
<dbReference type="OrthoDB" id="3806873at2"/>
<evidence type="ECO:0000313" key="3">
    <source>
        <dbReference type="EMBL" id="MRJ38675.1"/>
    </source>
</evidence>
<accession>A0A5P1DDT8</accession>
<keyword evidence="5" id="KW-1185">Reference proteome</keyword>
<dbReference type="AlphaFoldDB" id="A0A5P1DDT8"/>
<proteinExistence type="predicted"/>
<dbReference type="SUPFAM" id="SSF56112">
    <property type="entry name" value="Protein kinase-like (PK-like)"/>
    <property type="match status" value="1"/>
</dbReference>
<organism evidence="3 4">
    <name type="scientific">Pseudomonas haemolytica</name>
    <dbReference type="NCBI Taxonomy" id="2600065"/>
    <lineage>
        <taxon>Bacteria</taxon>
        <taxon>Pseudomonadati</taxon>
        <taxon>Pseudomonadota</taxon>
        <taxon>Gammaproteobacteria</taxon>
        <taxon>Pseudomonadales</taxon>
        <taxon>Pseudomonadaceae</taxon>
        <taxon>Pseudomonas</taxon>
    </lineage>
</organism>
<dbReference type="InterPro" id="IPR002575">
    <property type="entry name" value="Aminoglycoside_PTrfase"/>
</dbReference>
<dbReference type="Proteomes" id="UP000620382">
    <property type="component" value="Unassembled WGS sequence"/>
</dbReference>